<dbReference type="EMBL" id="SNRW01031800">
    <property type="protein sequence ID" value="KAA6357179.1"/>
    <property type="molecule type" value="Genomic_DNA"/>
</dbReference>
<dbReference type="Proteomes" id="UP000324800">
    <property type="component" value="Unassembled WGS sequence"/>
</dbReference>
<feature type="non-terminal residue" evidence="1">
    <location>
        <position position="1"/>
    </location>
</feature>
<evidence type="ECO:0000313" key="2">
    <source>
        <dbReference type="Proteomes" id="UP000324800"/>
    </source>
</evidence>
<accession>A0A5J4TGF8</accession>
<reference evidence="1 2" key="1">
    <citation type="submission" date="2019-03" db="EMBL/GenBank/DDBJ databases">
        <title>Single cell metagenomics reveals metabolic interactions within the superorganism composed of flagellate Streblomastix strix and complex community of Bacteroidetes bacteria on its surface.</title>
        <authorList>
            <person name="Treitli S.C."/>
            <person name="Kolisko M."/>
            <person name="Husnik F."/>
            <person name="Keeling P."/>
            <person name="Hampl V."/>
        </authorList>
    </citation>
    <scope>NUCLEOTIDE SEQUENCE [LARGE SCALE GENOMIC DNA]</scope>
    <source>
        <strain evidence="1">ST1C</strain>
    </source>
</reference>
<proteinExistence type="predicted"/>
<evidence type="ECO:0000313" key="1">
    <source>
        <dbReference type="EMBL" id="KAA6357179.1"/>
    </source>
</evidence>
<comment type="caution">
    <text evidence="1">The sequence shown here is derived from an EMBL/GenBank/DDBJ whole genome shotgun (WGS) entry which is preliminary data.</text>
</comment>
<sequence length="62" mass="7219">YYAKYLRRFIWNRIAELFQSIILSIFSSDEKSSKSGVIALDEMINIQDAVQFVGVYKKALQL</sequence>
<gene>
    <name evidence="1" type="ORF">EZS28_047294</name>
</gene>
<dbReference type="AlphaFoldDB" id="A0A5J4TGF8"/>
<organism evidence="1 2">
    <name type="scientific">Streblomastix strix</name>
    <dbReference type="NCBI Taxonomy" id="222440"/>
    <lineage>
        <taxon>Eukaryota</taxon>
        <taxon>Metamonada</taxon>
        <taxon>Preaxostyla</taxon>
        <taxon>Oxymonadida</taxon>
        <taxon>Streblomastigidae</taxon>
        <taxon>Streblomastix</taxon>
    </lineage>
</organism>
<protein>
    <submittedName>
        <fullName evidence="1">Uncharacterized protein</fullName>
    </submittedName>
</protein>
<name>A0A5J4TGF8_9EUKA</name>